<protein>
    <submittedName>
        <fullName evidence="1">Uncharacterized protein</fullName>
    </submittedName>
</protein>
<feature type="non-terminal residue" evidence="1">
    <location>
        <position position="1"/>
    </location>
</feature>
<dbReference type="EMBL" id="JARJLG010000205">
    <property type="protein sequence ID" value="KAJ7728438.1"/>
    <property type="molecule type" value="Genomic_DNA"/>
</dbReference>
<dbReference type="Proteomes" id="UP001215280">
    <property type="component" value="Unassembled WGS sequence"/>
</dbReference>
<gene>
    <name evidence="1" type="ORF">DFH07DRAFT_714395</name>
</gene>
<comment type="caution">
    <text evidence="1">The sequence shown here is derived from an EMBL/GenBank/DDBJ whole genome shotgun (WGS) entry which is preliminary data.</text>
</comment>
<sequence length="93" mass="10071">AYRADEELISNYVLTVIESPDATKTALELQGDDAQGFLDVLQNAERSSARRIIQKLSEACGKLPSSLPITGVTDCDKHPVHGGGYADVYRASY</sequence>
<feature type="non-terminal residue" evidence="1">
    <location>
        <position position="93"/>
    </location>
</feature>
<evidence type="ECO:0000313" key="2">
    <source>
        <dbReference type="Proteomes" id="UP001215280"/>
    </source>
</evidence>
<reference evidence="1" key="1">
    <citation type="submission" date="2023-03" db="EMBL/GenBank/DDBJ databases">
        <title>Massive genome expansion in bonnet fungi (Mycena s.s.) driven by repeated elements and novel gene families across ecological guilds.</title>
        <authorList>
            <consortium name="Lawrence Berkeley National Laboratory"/>
            <person name="Harder C.B."/>
            <person name="Miyauchi S."/>
            <person name="Viragh M."/>
            <person name="Kuo A."/>
            <person name="Thoen E."/>
            <person name="Andreopoulos B."/>
            <person name="Lu D."/>
            <person name="Skrede I."/>
            <person name="Drula E."/>
            <person name="Henrissat B."/>
            <person name="Morin E."/>
            <person name="Kohler A."/>
            <person name="Barry K."/>
            <person name="LaButti K."/>
            <person name="Morin E."/>
            <person name="Salamov A."/>
            <person name="Lipzen A."/>
            <person name="Mereny Z."/>
            <person name="Hegedus B."/>
            <person name="Baldrian P."/>
            <person name="Stursova M."/>
            <person name="Weitz H."/>
            <person name="Taylor A."/>
            <person name="Grigoriev I.V."/>
            <person name="Nagy L.G."/>
            <person name="Martin F."/>
            <person name="Kauserud H."/>
        </authorList>
    </citation>
    <scope>NUCLEOTIDE SEQUENCE</scope>
    <source>
        <strain evidence="1">CBHHK188m</strain>
    </source>
</reference>
<organism evidence="1 2">
    <name type="scientific">Mycena maculata</name>
    <dbReference type="NCBI Taxonomy" id="230809"/>
    <lineage>
        <taxon>Eukaryota</taxon>
        <taxon>Fungi</taxon>
        <taxon>Dikarya</taxon>
        <taxon>Basidiomycota</taxon>
        <taxon>Agaricomycotina</taxon>
        <taxon>Agaricomycetes</taxon>
        <taxon>Agaricomycetidae</taxon>
        <taxon>Agaricales</taxon>
        <taxon>Marasmiineae</taxon>
        <taxon>Mycenaceae</taxon>
        <taxon>Mycena</taxon>
    </lineage>
</organism>
<dbReference type="AlphaFoldDB" id="A0AAD7HU52"/>
<accession>A0AAD7HU52</accession>
<keyword evidence="2" id="KW-1185">Reference proteome</keyword>
<proteinExistence type="predicted"/>
<name>A0AAD7HU52_9AGAR</name>
<evidence type="ECO:0000313" key="1">
    <source>
        <dbReference type="EMBL" id="KAJ7728438.1"/>
    </source>
</evidence>